<keyword evidence="2" id="KW-1185">Reference proteome</keyword>
<reference evidence="1" key="1">
    <citation type="journal article" date="2023" name="Mol. Phylogenet. Evol.">
        <title>Genome-scale phylogeny and comparative genomics of the fungal order Sordariales.</title>
        <authorList>
            <person name="Hensen N."/>
            <person name="Bonometti L."/>
            <person name="Westerberg I."/>
            <person name="Brannstrom I.O."/>
            <person name="Guillou S."/>
            <person name="Cros-Aarteil S."/>
            <person name="Calhoun S."/>
            <person name="Haridas S."/>
            <person name="Kuo A."/>
            <person name="Mondo S."/>
            <person name="Pangilinan J."/>
            <person name="Riley R."/>
            <person name="LaButti K."/>
            <person name="Andreopoulos B."/>
            <person name="Lipzen A."/>
            <person name="Chen C."/>
            <person name="Yan M."/>
            <person name="Daum C."/>
            <person name="Ng V."/>
            <person name="Clum A."/>
            <person name="Steindorff A."/>
            <person name="Ohm R.A."/>
            <person name="Martin F."/>
            <person name="Silar P."/>
            <person name="Natvig D.O."/>
            <person name="Lalanne C."/>
            <person name="Gautier V."/>
            <person name="Ament-Velasquez S.L."/>
            <person name="Kruys A."/>
            <person name="Hutchinson M.I."/>
            <person name="Powell A.J."/>
            <person name="Barry K."/>
            <person name="Miller A.N."/>
            <person name="Grigoriev I.V."/>
            <person name="Debuchy R."/>
            <person name="Gladieux P."/>
            <person name="Hiltunen Thoren M."/>
            <person name="Johannesson H."/>
        </authorList>
    </citation>
    <scope>NUCLEOTIDE SEQUENCE</scope>
    <source>
        <strain evidence="1">CBS 314.62</strain>
    </source>
</reference>
<sequence>METSWARTAGLERLFRQLPWTINHHKAPEDETSKSESLKLYSGVTGDSSRAAQQLKMCIKFTFNFECNCAYRSNKDFTCPHLPYVRSSAHIARYGRENIGGWYTRTESENQGCDAWSPVATRWETCPYFSMFNDGSQPSRCANNRPGETRQEHFVGLCDDDCQRGHALKITYSAYGRAGNNTDDGKRTPEPEYYPDWDSVEDNPGARGLFYY</sequence>
<evidence type="ECO:0000313" key="1">
    <source>
        <dbReference type="EMBL" id="KAK3684173.1"/>
    </source>
</evidence>
<dbReference type="EMBL" id="JAULSO010000004">
    <property type="protein sequence ID" value="KAK3684173.1"/>
    <property type="molecule type" value="Genomic_DNA"/>
</dbReference>
<protein>
    <submittedName>
        <fullName evidence="1">Uncharacterized protein</fullName>
    </submittedName>
</protein>
<organism evidence="1 2">
    <name type="scientific">Podospora appendiculata</name>
    <dbReference type="NCBI Taxonomy" id="314037"/>
    <lineage>
        <taxon>Eukaryota</taxon>
        <taxon>Fungi</taxon>
        <taxon>Dikarya</taxon>
        <taxon>Ascomycota</taxon>
        <taxon>Pezizomycotina</taxon>
        <taxon>Sordariomycetes</taxon>
        <taxon>Sordariomycetidae</taxon>
        <taxon>Sordariales</taxon>
        <taxon>Podosporaceae</taxon>
        <taxon>Podospora</taxon>
    </lineage>
</organism>
<reference evidence="1" key="2">
    <citation type="submission" date="2023-06" db="EMBL/GenBank/DDBJ databases">
        <authorList>
            <consortium name="Lawrence Berkeley National Laboratory"/>
            <person name="Haridas S."/>
            <person name="Hensen N."/>
            <person name="Bonometti L."/>
            <person name="Westerberg I."/>
            <person name="Brannstrom I.O."/>
            <person name="Guillou S."/>
            <person name="Cros-Aarteil S."/>
            <person name="Calhoun S."/>
            <person name="Kuo A."/>
            <person name="Mondo S."/>
            <person name="Pangilinan J."/>
            <person name="Riley R."/>
            <person name="Labutti K."/>
            <person name="Andreopoulos B."/>
            <person name="Lipzen A."/>
            <person name="Chen C."/>
            <person name="Yanf M."/>
            <person name="Daum C."/>
            <person name="Ng V."/>
            <person name="Clum A."/>
            <person name="Steindorff A."/>
            <person name="Ohm R."/>
            <person name="Martin F."/>
            <person name="Silar P."/>
            <person name="Natvig D."/>
            <person name="Lalanne C."/>
            <person name="Gautier V."/>
            <person name="Ament-Velasquez S.L."/>
            <person name="Kruys A."/>
            <person name="Hutchinson M.I."/>
            <person name="Powell A.J."/>
            <person name="Barry K."/>
            <person name="Miller A.N."/>
            <person name="Grigoriev I.V."/>
            <person name="Debuchy R."/>
            <person name="Gladieux P."/>
            <person name="Thoren M.H."/>
            <person name="Johannesson H."/>
        </authorList>
    </citation>
    <scope>NUCLEOTIDE SEQUENCE</scope>
    <source>
        <strain evidence="1">CBS 314.62</strain>
    </source>
</reference>
<evidence type="ECO:0000313" key="2">
    <source>
        <dbReference type="Proteomes" id="UP001270362"/>
    </source>
</evidence>
<comment type="caution">
    <text evidence="1">The sequence shown here is derived from an EMBL/GenBank/DDBJ whole genome shotgun (WGS) entry which is preliminary data.</text>
</comment>
<gene>
    <name evidence="1" type="ORF">B0T22DRAFT_444132</name>
</gene>
<dbReference type="AlphaFoldDB" id="A0AAE0X476"/>
<name>A0AAE0X476_9PEZI</name>
<accession>A0AAE0X476</accession>
<dbReference type="Proteomes" id="UP001270362">
    <property type="component" value="Unassembled WGS sequence"/>
</dbReference>
<proteinExistence type="predicted"/>